<accession>A0ABQ5QAG6</accession>
<dbReference type="Pfam" id="PF07963">
    <property type="entry name" value="N_methyl"/>
    <property type="match status" value="1"/>
</dbReference>
<proteinExistence type="predicted"/>
<dbReference type="SUPFAM" id="SSF54523">
    <property type="entry name" value="Pili subunits"/>
    <property type="match status" value="1"/>
</dbReference>
<dbReference type="Gene3D" id="3.30.700.10">
    <property type="entry name" value="Glycoprotein, Type 4 Pilin"/>
    <property type="match status" value="1"/>
</dbReference>
<keyword evidence="2" id="KW-0175">Coiled coil</keyword>
<reference evidence="4 5" key="1">
    <citation type="journal article" date="2023" name="Antonie Van Leeuwenhoek">
        <title>Mesoterricola silvestris gen. nov., sp. nov., Mesoterricola sediminis sp. nov., Geothrix oryzae sp. nov., Geothrix edaphica sp. nov., Geothrix rubra sp. nov., and Geothrix limicola sp. nov., six novel members of Acidobacteriota isolated from soils.</title>
        <authorList>
            <person name="Itoh H."/>
            <person name="Sugisawa Y."/>
            <person name="Mise K."/>
            <person name="Xu Z."/>
            <person name="Kuniyasu M."/>
            <person name="Ushijima N."/>
            <person name="Kawano K."/>
            <person name="Kobayashi E."/>
            <person name="Shiratori Y."/>
            <person name="Masuda Y."/>
            <person name="Senoo K."/>
        </authorList>
    </citation>
    <scope>NUCLEOTIDE SEQUENCE [LARGE SCALE GENOMIC DNA]</scope>
    <source>
        <strain evidence="4 5">Red803</strain>
    </source>
</reference>
<evidence type="ECO:0000256" key="3">
    <source>
        <dbReference type="SAM" id="Phobius"/>
    </source>
</evidence>
<comment type="caution">
    <text evidence="4">The sequence shown here is derived from an EMBL/GenBank/DDBJ whole genome shotgun (WGS) entry which is preliminary data.</text>
</comment>
<feature type="transmembrane region" description="Helical" evidence="3">
    <location>
        <begin position="12"/>
        <end position="30"/>
    </location>
</feature>
<keyword evidence="3" id="KW-0472">Membrane</keyword>
<evidence type="ECO:0000256" key="1">
    <source>
        <dbReference type="ARBA" id="ARBA00022481"/>
    </source>
</evidence>
<gene>
    <name evidence="4" type="primary">pulG</name>
    <name evidence="4" type="ORF">GETHPA_29470</name>
</gene>
<dbReference type="PRINTS" id="PR00813">
    <property type="entry name" value="BCTERIALGSPG"/>
</dbReference>
<feature type="coiled-coil region" evidence="2">
    <location>
        <begin position="39"/>
        <end position="66"/>
    </location>
</feature>
<name>A0ABQ5QAG6_9BACT</name>
<dbReference type="InterPro" id="IPR000983">
    <property type="entry name" value="Bac_GSPG_pilin"/>
</dbReference>
<dbReference type="NCBIfam" id="TIGR02532">
    <property type="entry name" value="IV_pilin_GFxxxE"/>
    <property type="match status" value="1"/>
</dbReference>
<protein>
    <submittedName>
        <fullName evidence="4">Type II secretion system pseudopilin PulG</fullName>
    </submittedName>
</protein>
<evidence type="ECO:0000313" key="5">
    <source>
        <dbReference type="Proteomes" id="UP001165089"/>
    </source>
</evidence>
<sequence>MRRRNGFTLLELVVTATVLLILASVTVPLVKNGLKRQKEIELRRDLREMRTAIDAYKRDAEQQKIKAPAPEANFYPESLEMLVEGVPAAGTGTSTRKIRYLRRIPVDPFTGKPEWGLRNSNDDANSTSWGGGHVYDVYSLAPGTGMNGIPYHEW</sequence>
<organism evidence="4 5">
    <name type="scientific">Geothrix rubra</name>
    <dbReference type="NCBI Taxonomy" id="2927977"/>
    <lineage>
        <taxon>Bacteria</taxon>
        <taxon>Pseudomonadati</taxon>
        <taxon>Acidobacteriota</taxon>
        <taxon>Holophagae</taxon>
        <taxon>Holophagales</taxon>
        <taxon>Holophagaceae</taxon>
        <taxon>Geothrix</taxon>
    </lineage>
</organism>
<dbReference type="RefSeq" id="WP_285727706.1">
    <property type="nucleotide sequence ID" value="NZ_BSDD01000007.1"/>
</dbReference>
<keyword evidence="5" id="KW-1185">Reference proteome</keyword>
<keyword evidence="3" id="KW-1133">Transmembrane helix</keyword>
<keyword evidence="3" id="KW-0812">Transmembrane</keyword>
<dbReference type="InterPro" id="IPR045584">
    <property type="entry name" value="Pilin-like"/>
</dbReference>
<dbReference type="EMBL" id="BSDD01000007">
    <property type="protein sequence ID" value="GLH71413.1"/>
    <property type="molecule type" value="Genomic_DNA"/>
</dbReference>
<dbReference type="Proteomes" id="UP001165089">
    <property type="component" value="Unassembled WGS sequence"/>
</dbReference>
<evidence type="ECO:0000256" key="2">
    <source>
        <dbReference type="SAM" id="Coils"/>
    </source>
</evidence>
<dbReference type="InterPro" id="IPR012902">
    <property type="entry name" value="N_methyl_site"/>
</dbReference>
<keyword evidence="1" id="KW-0488">Methylation</keyword>
<evidence type="ECO:0000313" key="4">
    <source>
        <dbReference type="EMBL" id="GLH71413.1"/>
    </source>
</evidence>